<sequence>MKLFFEQSGTPLRAGQADGYLSGSQAMWGLSWGSYVARDKLSLVCYRAAMPAKGFSLSLTSCRWGLSLGSCVARDKLGEGSTKPLHYVR</sequence>
<reference evidence="1 2" key="1">
    <citation type="submission" date="2024-04" db="EMBL/GenBank/DDBJ databases">
        <title>draft genome sequnece of Paenibacillus filicis.</title>
        <authorList>
            <person name="Kim D.-U."/>
        </authorList>
    </citation>
    <scope>NUCLEOTIDE SEQUENCE [LARGE SCALE GENOMIC DNA]</scope>
    <source>
        <strain evidence="1 2">KACC14197</strain>
    </source>
</reference>
<name>A0ABU9DUK2_9BACL</name>
<dbReference type="RefSeq" id="WP_341418889.1">
    <property type="nucleotide sequence ID" value="NZ_JBBPCC010000023.1"/>
</dbReference>
<keyword evidence="2" id="KW-1185">Reference proteome</keyword>
<organism evidence="1 2">
    <name type="scientific">Paenibacillus filicis</name>
    <dbReference type="NCBI Taxonomy" id="669464"/>
    <lineage>
        <taxon>Bacteria</taxon>
        <taxon>Bacillati</taxon>
        <taxon>Bacillota</taxon>
        <taxon>Bacilli</taxon>
        <taxon>Bacillales</taxon>
        <taxon>Paenibacillaceae</taxon>
        <taxon>Paenibacillus</taxon>
    </lineage>
</organism>
<dbReference type="EMBL" id="JBBPCC010000023">
    <property type="protein sequence ID" value="MEK8131760.1"/>
    <property type="molecule type" value="Genomic_DNA"/>
</dbReference>
<gene>
    <name evidence="1" type="ORF">WMW72_28015</name>
</gene>
<proteinExistence type="predicted"/>
<protein>
    <submittedName>
        <fullName evidence="1">Uncharacterized protein</fullName>
    </submittedName>
</protein>
<accession>A0ABU9DUK2</accession>
<evidence type="ECO:0000313" key="2">
    <source>
        <dbReference type="Proteomes" id="UP001469365"/>
    </source>
</evidence>
<dbReference type="Proteomes" id="UP001469365">
    <property type="component" value="Unassembled WGS sequence"/>
</dbReference>
<comment type="caution">
    <text evidence="1">The sequence shown here is derived from an EMBL/GenBank/DDBJ whole genome shotgun (WGS) entry which is preliminary data.</text>
</comment>
<evidence type="ECO:0000313" key="1">
    <source>
        <dbReference type="EMBL" id="MEK8131760.1"/>
    </source>
</evidence>